<evidence type="ECO:0000256" key="3">
    <source>
        <dbReference type="ARBA" id="ARBA00022729"/>
    </source>
</evidence>
<dbReference type="InterPro" id="IPR045051">
    <property type="entry name" value="SBT"/>
</dbReference>
<reference evidence="8 9" key="1">
    <citation type="journal article" date="2011" name="Science">
        <title>The Selaginella genome identifies genetic changes associated with the evolution of vascular plants.</title>
        <authorList>
            <person name="Banks J.A."/>
            <person name="Nishiyama T."/>
            <person name="Hasebe M."/>
            <person name="Bowman J.L."/>
            <person name="Gribskov M."/>
            <person name="dePamphilis C."/>
            <person name="Albert V.A."/>
            <person name="Aono N."/>
            <person name="Aoyama T."/>
            <person name="Ambrose B.A."/>
            <person name="Ashton N.W."/>
            <person name="Axtell M.J."/>
            <person name="Barker E."/>
            <person name="Barker M.S."/>
            <person name="Bennetzen J.L."/>
            <person name="Bonawitz N.D."/>
            <person name="Chapple C."/>
            <person name="Cheng C."/>
            <person name="Correa L.G."/>
            <person name="Dacre M."/>
            <person name="DeBarry J."/>
            <person name="Dreyer I."/>
            <person name="Elias M."/>
            <person name="Engstrom E.M."/>
            <person name="Estelle M."/>
            <person name="Feng L."/>
            <person name="Finet C."/>
            <person name="Floyd S.K."/>
            <person name="Frommer W.B."/>
            <person name="Fujita T."/>
            <person name="Gramzow L."/>
            <person name="Gutensohn M."/>
            <person name="Harholt J."/>
            <person name="Hattori M."/>
            <person name="Heyl A."/>
            <person name="Hirai T."/>
            <person name="Hiwatashi Y."/>
            <person name="Ishikawa M."/>
            <person name="Iwata M."/>
            <person name="Karol K.G."/>
            <person name="Koehler B."/>
            <person name="Kolukisaoglu U."/>
            <person name="Kubo M."/>
            <person name="Kurata T."/>
            <person name="Lalonde S."/>
            <person name="Li K."/>
            <person name="Li Y."/>
            <person name="Litt A."/>
            <person name="Lyons E."/>
            <person name="Manning G."/>
            <person name="Maruyama T."/>
            <person name="Michael T.P."/>
            <person name="Mikami K."/>
            <person name="Miyazaki S."/>
            <person name="Morinaga S."/>
            <person name="Murata T."/>
            <person name="Mueller-Roeber B."/>
            <person name="Nelson D.R."/>
            <person name="Obara M."/>
            <person name="Oguri Y."/>
            <person name="Olmstead R.G."/>
            <person name="Onodera N."/>
            <person name="Petersen B.L."/>
            <person name="Pils B."/>
            <person name="Prigge M."/>
            <person name="Rensing S.A."/>
            <person name="Riano-Pachon D.M."/>
            <person name="Roberts A.W."/>
            <person name="Sato Y."/>
            <person name="Scheller H.V."/>
            <person name="Schulz B."/>
            <person name="Schulz C."/>
            <person name="Shakirov E.V."/>
            <person name="Shibagaki N."/>
            <person name="Shinohara N."/>
            <person name="Shippen D.E."/>
            <person name="Soerensen I."/>
            <person name="Sotooka R."/>
            <person name="Sugimoto N."/>
            <person name="Sugita M."/>
            <person name="Sumikawa N."/>
            <person name="Tanurdzic M."/>
            <person name="Theissen G."/>
            <person name="Ulvskov P."/>
            <person name="Wakazuki S."/>
            <person name="Weng J.K."/>
            <person name="Willats W.W."/>
            <person name="Wipf D."/>
            <person name="Wolf P.G."/>
            <person name="Yang L."/>
            <person name="Zimmer A.D."/>
            <person name="Zhu Q."/>
            <person name="Mitros T."/>
            <person name="Hellsten U."/>
            <person name="Loque D."/>
            <person name="Otillar R."/>
            <person name="Salamov A."/>
            <person name="Schmutz J."/>
            <person name="Shapiro H."/>
            <person name="Lindquist E."/>
            <person name="Lucas S."/>
            <person name="Rokhsar D."/>
            <person name="Grigoriev I.V."/>
        </authorList>
    </citation>
    <scope>NUCLEOTIDE SEQUENCE [LARGE SCALE GENOMIC DNA]</scope>
</reference>
<protein>
    <recommendedName>
        <fullName evidence="7">Peptidase S8/S53 domain-containing protein</fullName>
    </recommendedName>
</protein>
<dbReference type="PROSITE" id="PS51892">
    <property type="entry name" value="SUBTILASE"/>
    <property type="match status" value="1"/>
</dbReference>
<dbReference type="Gene3D" id="3.50.30.30">
    <property type="match status" value="1"/>
</dbReference>
<dbReference type="Gene3D" id="3.40.50.200">
    <property type="entry name" value="Peptidase S8/S53 domain"/>
    <property type="match status" value="1"/>
</dbReference>
<evidence type="ECO:0000256" key="4">
    <source>
        <dbReference type="ARBA" id="ARBA00022801"/>
    </source>
</evidence>
<feature type="domain" description="Peptidase S8/S53" evidence="7">
    <location>
        <begin position="21"/>
        <end position="121"/>
    </location>
</feature>
<dbReference type="AlphaFoldDB" id="D8T5Z0"/>
<dbReference type="STRING" id="88036.D8T5Z0"/>
<dbReference type="Proteomes" id="UP000001514">
    <property type="component" value="Unassembled WGS sequence"/>
</dbReference>
<keyword evidence="2" id="KW-0645">Protease</keyword>
<evidence type="ECO:0000259" key="7">
    <source>
        <dbReference type="Pfam" id="PF00082"/>
    </source>
</evidence>
<proteinExistence type="inferred from homology"/>
<dbReference type="Gramene" id="EFJ07884">
    <property type="protein sequence ID" value="EFJ07884"/>
    <property type="gene ID" value="SELMODRAFT_132821"/>
</dbReference>
<dbReference type="PROSITE" id="PS00138">
    <property type="entry name" value="SUBTILASE_SER"/>
    <property type="match status" value="1"/>
</dbReference>
<dbReference type="InterPro" id="IPR023828">
    <property type="entry name" value="Peptidase_S8_Ser-AS"/>
</dbReference>
<comment type="similarity">
    <text evidence="1 6">Belongs to the peptidase S8 family.</text>
</comment>
<dbReference type="InParanoid" id="D8T5Z0"/>
<dbReference type="SUPFAM" id="SSF52743">
    <property type="entry name" value="Subtilisin-like"/>
    <property type="match status" value="1"/>
</dbReference>
<evidence type="ECO:0000256" key="2">
    <source>
        <dbReference type="ARBA" id="ARBA00022670"/>
    </source>
</evidence>
<dbReference type="OrthoDB" id="10256524at2759"/>
<organism evidence="9">
    <name type="scientific">Selaginella moellendorffii</name>
    <name type="common">Spikemoss</name>
    <dbReference type="NCBI Taxonomy" id="88036"/>
    <lineage>
        <taxon>Eukaryota</taxon>
        <taxon>Viridiplantae</taxon>
        <taxon>Streptophyta</taxon>
        <taxon>Embryophyta</taxon>
        <taxon>Tracheophyta</taxon>
        <taxon>Lycopodiopsida</taxon>
        <taxon>Selaginellales</taxon>
        <taxon>Selaginellaceae</taxon>
        <taxon>Selaginella</taxon>
    </lineage>
</organism>
<dbReference type="PANTHER" id="PTHR10795">
    <property type="entry name" value="PROPROTEIN CONVERTASE SUBTILISIN/KEXIN"/>
    <property type="match status" value="1"/>
</dbReference>
<comment type="caution">
    <text evidence="6">Lacks conserved residue(s) required for the propagation of feature annotation.</text>
</comment>
<name>D8T5Z0_SELML</name>
<evidence type="ECO:0000313" key="9">
    <source>
        <dbReference type="Proteomes" id="UP000001514"/>
    </source>
</evidence>
<keyword evidence="3" id="KW-0732">Signal</keyword>
<evidence type="ECO:0000256" key="1">
    <source>
        <dbReference type="ARBA" id="ARBA00011073"/>
    </source>
</evidence>
<accession>D8T5Z0</accession>
<sequence>MDINIFVLCRSPRAKISKIKTITELTPASRVAAFSSRGLPEESIIKPDVIAPGVDILASWLPKDNTKRAFEFSSGTSMSTPQVAAIVAMLKTLHPTWSPAMIKSAIMTTASPLDNTGKPIKDYNGDVATHYAIGSGFINPRQAIEPGLVLDYTGNYENCIDDCNYPSIVVDLSGVVQKVVVNRTFTLVSFPPLPKDYLLYHFLKHDIPPELNVDALRYMSFDLEEGQRIVTTSITFSLHDTDQRIFGSLLWKCYAHPGYNVRIPFVVKT</sequence>
<gene>
    <name evidence="8" type="ORF">SELMODRAFT_132821</name>
</gene>
<keyword evidence="5" id="KW-0720">Serine protease</keyword>
<dbReference type="GO" id="GO:0004252">
    <property type="term" value="F:serine-type endopeptidase activity"/>
    <property type="evidence" value="ECO:0007669"/>
    <property type="project" value="InterPro"/>
</dbReference>
<evidence type="ECO:0000313" key="8">
    <source>
        <dbReference type="EMBL" id="EFJ07884.1"/>
    </source>
</evidence>
<keyword evidence="4" id="KW-0378">Hydrolase</keyword>
<evidence type="ECO:0000256" key="5">
    <source>
        <dbReference type="ARBA" id="ARBA00022825"/>
    </source>
</evidence>
<dbReference type="Pfam" id="PF00082">
    <property type="entry name" value="Peptidase_S8"/>
    <property type="match status" value="1"/>
</dbReference>
<dbReference type="KEGG" id="smo:SELMODRAFT_132821"/>
<dbReference type="InterPro" id="IPR036852">
    <property type="entry name" value="Peptidase_S8/S53_dom_sf"/>
</dbReference>
<dbReference type="EMBL" id="GL377679">
    <property type="protein sequence ID" value="EFJ07884.1"/>
    <property type="molecule type" value="Genomic_DNA"/>
</dbReference>
<dbReference type="HOGENOM" id="CLU_000625_1_0_1"/>
<keyword evidence="9" id="KW-1185">Reference proteome</keyword>
<dbReference type="GO" id="GO:0006508">
    <property type="term" value="P:proteolysis"/>
    <property type="evidence" value="ECO:0007669"/>
    <property type="project" value="UniProtKB-KW"/>
</dbReference>
<dbReference type="InterPro" id="IPR000209">
    <property type="entry name" value="Peptidase_S8/S53_dom"/>
</dbReference>
<evidence type="ECO:0000256" key="6">
    <source>
        <dbReference type="PROSITE-ProRule" id="PRU01240"/>
    </source>
</evidence>